<evidence type="ECO:0000313" key="1">
    <source>
        <dbReference type="EMBL" id="MDQ0157165.1"/>
    </source>
</evidence>
<dbReference type="EMBL" id="JAUSTU010000021">
    <property type="protein sequence ID" value="MDQ0157165.1"/>
    <property type="molecule type" value="Genomic_DNA"/>
</dbReference>
<sequence>MTEVSESGVSCWETPSQEACRTYLQESYANIGASLALEG</sequence>
<gene>
    <name evidence="1" type="ORF">J2S07_003493</name>
</gene>
<proteinExistence type="predicted"/>
<keyword evidence="2" id="KW-1185">Reference proteome</keyword>
<protein>
    <submittedName>
        <fullName evidence="1">Uncharacterized protein</fullName>
    </submittedName>
</protein>
<evidence type="ECO:0000313" key="2">
    <source>
        <dbReference type="Proteomes" id="UP001231362"/>
    </source>
</evidence>
<accession>A0ABT9V875</accession>
<reference evidence="1 2" key="1">
    <citation type="submission" date="2023-07" db="EMBL/GenBank/DDBJ databases">
        <title>Genomic Encyclopedia of Type Strains, Phase IV (KMG-IV): sequencing the most valuable type-strain genomes for metagenomic binning, comparative biology and taxonomic classification.</title>
        <authorList>
            <person name="Goeker M."/>
        </authorList>
    </citation>
    <scope>NUCLEOTIDE SEQUENCE [LARGE SCALE GENOMIC DNA]</scope>
    <source>
        <strain evidence="1 2">DSM 23948</strain>
    </source>
</reference>
<organism evidence="1 2">
    <name type="scientific">Anoxybacillus andreesenii</name>
    <dbReference type="NCBI Taxonomy" id="1325932"/>
    <lineage>
        <taxon>Bacteria</taxon>
        <taxon>Bacillati</taxon>
        <taxon>Bacillota</taxon>
        <taxon>Bacilli</taxon>
        <taxon>Bacillales</taxon>
        <taxon>Anoxybacillaceae</taxon>
        <taxon>Anoxybacillus</taxon>
    </lineage>
</organism>
<dbReference type="Proteomes" id="UP001231362">
    <property type="component" value="Unassembled WGS sequence"/>
</dbReference>
<comment type="caution">
    <text evidence="1">The sequence shown here is derived from an EMBL/GenBank/DDBJ whole genome shotgun (WGS) entry which is preliminary data.</text>
</comment>
<name>A0ABT9V875_9BACL</name>